<reference evidence="2" key="1">
    <citation type="submission" date="2015-04" db="UniProtKB">
        <authorList>
            <consortium name="EnsemblPlants"/>
        </authorList>
    </citation>
    <scope>IDENTIFICATION</scope>
    <source>
        <strain evidence="2">SL10</strain>
    </source>
</reference>
<protein>
    <submittedName>
        <fullName evidence="2">Uncharacterized protein</fullName>
    </submittedName>
</protein>
<dbReference type="Proteomes" id="UP000006591">
    <property type="component" value="Chromosome 5"/>
</dbReference>
<evidence type="ECO:0000256" key="1">
    <source>
        <dbReference type="SAM" id="MobiDB-lite"/>
    </source>
</evidence>
<dbReference type="AlphaFoldDB" id="A0A0E0HDN4"/>
<organism evidence="2">
    <name type="scientific">Oryza nivara</name>
    <name type="common">Indian wild rice</name>
    <name type="synonym">Oryza sativa f. spontanea</name>
    <dbReference type="NCBI Taxonomy" id="4536"/>
    <lineage>
        <taxon>Eukaryota</taxon>
        <taxon>Viridiplantae</taxon>
        <taxon>Streptophyta</taxon>
        <taxon>Embryophyta</taxon>
        <taxon>Tracheophyta</taxon>
        <taxon>Spermatophyta</taxon>
        <taxon>Magnoliopsida</taxon>
        <taxon>Liliopsida</taxon>
        <taxon>Poales</taxon>
        <taxon>Poaceae</taxon>
        <taxon>BOP clade</taxon>
        <taxon>Oryzoideae</taxon>
        <taxon>Oryzeae</taxon>
        <taxon>Oryzinae</taxon>
        <taxon>Oryza</taxon>
    </lineage>
</organism>
<keyword evidence="3" id="KW-1185">Reference proteome</keyword>
<dbReference type="Gramene" id="ONIVA05G14880.1">
    <property type="protein sequence ID" value="ONIVA05G14880.1"/>
    <property type="gene ID" value="ONIVA05G14880"/>
</dbReference>
<evidence type="ECO:0000313" key="2">
    <source>
        <dbReference type="EnsemblPlants" id="ONIVA05G14880.1"/>
    </source>
</evidence>
<evidence type="ECO:0000313" key="3">
    <source>
        <dbReference type="Proteomes" id="UP000006591"/>
    </source>
</evidence>
<reference evidence="2" key="2">
    <citation type="submission" date="2018-04" db="EMBL/GenBank/DDBJ databases">
        <title>OnivRS2 (Oryza nivara Reference Sequence Version 2).</title>
        <authorList>
            <person name="Zhang J."/>
            <person name="Kudrna D."/>
            <person name="Lee S."/>
            <person name="Talag J."/>
            <person name="Rajasekar S."/>
            <person name="Welchert J."/>
            <person name="Hsing Y.-I."/>
            <person name="Wing R.A."/>
        </authorList>
    </citation>
    <scope>NUCLEOTIDE SEQUENCE [LARGE SCALE GENOMIC DNA]</scope>
    <source>
        <strain evidence="2">SL10</strain>
    </source>
</reference>
<name>A0A0E0HDN4_ORYNI</name>
<feature type="region of interest" description="Disordered" evidence="1">
    <location>
        <begin position="36"/>
        <end position="61"/>
    </location>
</feature>
<dbReference type="HOGENOM" id="CLU_2658553_0_0_1"/>
<dbReference type="EnsemblPlants" id="ONIVA05G14880.1">
    <property type="protein sequence ID" value="ONIVA05G14880.1"/>
    <property type="gene ID" value="ONIVA05G14880"/>
</dbReference>
<dbReference type="OMA" id="LEVTMMQ"/>
<sequence length="80" mass="8495">MERSQASGITKLDNTATAMDLELEVTMMQTPSNLGELTGEQGFGTTTVGTREDSQGGGNRRASLLLLRLLDPRGRGDGRG</sequence>
<proteinExistence type="predicted"/>
<accession>A0A0E0HDN4</accession>